<dbReference type="Gene3D" id="3.10.28.10">
    <property type="entry name" value="Homing endonucleases"/>
    <property type="match status" value="1"/>
</dbReference>
<dbReference type="SUPFAM" id="SSF55608">
    <property type="entry name" value="Homing endonucleases"/>
    <property type="match status" value="1"/>
</dbReference>
<name>A0A090UX13_PSEVU</name>
<dbReference type="InterPro" id="IPR027417">
    <property type="entry name" value="P-loop_NTPase"/>
</dbReference>
<evidence type="ECO:0000259" key="1">
    <source>
        <dbReference type="PROSITE" id="PS50819"/>
    </source>
</evidence>
<dbReference type="eggNOG" id="COG1372">
    <property type="taxonomic scope" value="Bacteria"/>
</dbReference>
<dbReference type="Proteomes" id="UP000029462">
    <property type="component" value="Unassembled WGS sequence"/>
</dbReference>
<dbReference type="eggNOG" id="COG0507">
    <property type="taxonomic scope" value="Bacteria"/>
</dbReference>
<feature type="domain" description="DOD-type homing endonuclease" evidence="1">
    <location>
        <begin position="211"/>
        <end position="325"/>
    </location>
</feature>
<keyword evidence="3" id="KW-1185">Reference proteome</keyword>
<dbReference type="InterPro" id="IPR004860">
    <property type="entry name" value="LAGLIDADG_dom"/>
</dbReference>
<accession>A0A090UX13</accession>
<dbReference type="InterPro" id="IPR036844">
    <property type="entry name" value="Hint_dom_sf"/>
</dbReference>
<dbReference type="STRING" id="1115515.EV102420_06_00290"/>
<dbReference type="Pfam" id="PF14528">
    <property type="entry name" value="LAGLIDADG_3"/>
    <property type="match status" value="1"/>
</dbReference>
<evidence type="ECO:0000313" key="3">
    <source>
        <dbReference type="Proteomes" id="UP000029462"/>
    </source>
</evidence>
<dbReference type="Gene3D" id="3.40.50.300">
    <property type="entry name" value="P-loop containing nucleotide triphosphate hydrolases"/>
    <property type="match status" value="1"/>
</dbReference>
<dbReference type="EMBL" id="BBMZ01000006">
    <property type="protein sequence ID" value="GAL57155.1"/>
    <property type="molecule type" value="Genomic_DNA"/>
</dbReference>
<dbReference type="InterPro" id="IPR004042">
    <property type="entry name" value="Intein_endonuc_central"/>
</dbReference>
<dbReference type="InterPro" id="IPR027434">
    <property type="entry name" value="Homing_endonucl"/>
</dbReference>
<dbReference type="AlphaFoldDB" id="A0A090UX13"/>
<dbReference type="PROSITE" id="PS50819">
    <property type="entry name" value="INTEIN_ENDONUCLEASE"/>
    <property type="match status" value="1"/>
</dbReference>
<protein>
    <submittedName>
        <fullName evidence="2">Putative phage terminase large subunit</fullName>
    </submittedName>
</protein>
<dbReference type="Gene3D" id="3.30.420.240">
    <property type="match status" value="1"/>
</dbReference>
<proteinExistence type="predicted"/>
<evidence type="ECO:0000313" key="2">
    <source>
        <dbReference type="EMBL" id="GAL57155.1"/>
    </source>
</evidence>
<dbReference type="SUPFAM" id="SSF51294">
    <property type="entry name" value="Hedgehog/intein (Hint) domain"/>
    <property type="match status" value="1"/>
</dbReference>
<comment type="caution">
    <text evidence="2">The sequence shown here is derived from an EMBL/GenBank/DDBJ whole genome shotgun (WGS) entry which is preliminary data.</text>
</comment>
<organism evidence="2 3">
    <name type="scientific">Pseudescherichia vulneris NBRC 102420</name>
    <dbReference type="NCBI Taxonomy" id="1115515"/>
    <lineage>
        <taxon>Bacteria</taxon>
        <taxon>Pseudomonadati</taxon>
        <taxon>Pseudomonadota</taxon>
        <taxon>Gammaproteobacteria</taxon>
        <taxon>Enterobacterales</taxon>
        <taxon>Enterobacteriaceae</taxon>
        <taxon>Pseudescherichia</taxon>
    </lineage>
</organism>
<reference evidence="2 3" key="1">
    <citation type="submission" date="2014-09" db="EMBL/GenBank/DDBJ databases">
        <title>Whole genome shotgun sequence of Escherichia vulneris NBRC 102420.</title>
        <authorList>
            <person name="Yoshida Y."/>
            <person name="Hosoyama A."/>
            <person name="Tsuchikane K."/>
            <person name="Ohji S."/>
            <person name="Ichikawa N."/>
            <person name="Kimura A."/>
            <person name="Yamazoe A."/>
            <person name="Ezaki T."/>
            <person name="Fujita N."/>
        </authorList>
    </citation>
    <scope>NUCLEOTIDE SEQUENCE [LARGE SCALE GENOMIC DNA]</scope>
    <source>
        <strain evidence="2 3">NBRC 102420</strain>
    </source>
</reference>
<gene>
    <name evidence="2" type="ORF">EV102420_06_00290</name>
</gene>
<sequence length="816" mass="91963">MTAKQEISFEEQLIEDIAEFTHDPLSFAMYSFPWGEQGTELGHAKGPRAWQAEAFAEIRDHLQNPETRHEPCLIARASGHGIGKALRPDDILPTPLGVRCVSDVRPGDLLFGENGESVKVIGTKFYESCPFYRVTFSDGTSVDVSSGHLWKVRGRNSRRTGSQSWDVLETIDILERGVKRRNGRTMARQWEIPTSPRVIYPQKFLPVDPYTYGVWLGDGDKASGRITNIDSEVWENISYLTRLNGITRTAIGLKVDLINAGLFGCTTYNASVDRRYIESEHRLNVLQGLLDTDGWVEKGCGGAAFASASRQLTCDVIEIARSLGLRARNEKFKPNKFAGSWSTHITWDGETQLFRINRKQKQLVAAEKRYTTKWIESIEPAAEGPGICFEVDGGLFLARDYVVTHNSAFISMLINWGMATCEDCKVVVTANTDNQLRTKTWPEIIKWSNLSITKEWFTTTATAMYSNDPGHDKRWRADAIPWSEHNTEAFAGLHNERKRIIVVFDEASNIADLVWEVAEGALTDEDTEIIWVAFGNPTRNTGRFRECFRKYRHRWKAKQIDSRTVEGTNKEQLQKWVEDYGEDSDFVKVRVRGIFPDASENQFIPSGLTGPAVGRVITPDQVQHAATVIGVDPSHQGKDPAVIYLRQGLHCRKLGEYPRTTDDVWFAKVIADFEDLHRADAVFIDYGYGTGLKSVGDNWGRNWTLIQFGGGTADPEMGNKRGEMYKSARDALKLGAQLDSQDLADELSAPEYKVRLKDSRKILQDKDEVKETLGRSPNNADAYVLTYAFPVVKKQYVPGQQQGQQGRAITEYNPYD</sequence>
<dbReference type="GO" id="GO:0004519">
    <property type="term" value="F:endonuclease activity"/>
    <property type="evidence" value="ECO:0007669"/>
    <property type="project" value="InterPro"/>
</dbReference>